<keyword evidence="3" id="KW-1185">Reference proteome</keyword>
<evidence type="ECO:0000256" key="1">
    <source>
        <dbReference type="SAM" id="MobiDB-lite"/>
    </source>
</evidence>
<organism evidence="2 3">
    <name type="scientific">Pseudarthrobacter equi</name>
    <dbReference type="NCBI Taxonomy" id="728066"/>
    <lineage>
        <taxon>Bacteria</taxon>
        <taxon>Bacillati</taxon>
        <taxon>Actinomycetota</taxon>
        <taxon>Actinomycetes</taxon>
        <taxon>Micrococcales</taxon>
        <taxon>Micrococcaceae</taxon>
        <taxon>Pseudarthrobacter</taxon>
    </lineage>
</organism>
<dbReference type="EMBL" id="LT629779">
    <property type="protein sequence ID" value="SDS42915.1"/>
    <property type="molecule type" value="Genomic_DNA"/>
</dbReference>
<dbReference type="Proteomes" id="UP000198751">
    <property type="component" value="Chromosome I"/>
</dbReference>
<accession>A0A1H1S4G2</accession>
<sequence>MRTATWRGRDDDGGEESAVAGPSLGAASEETCRLQLTVWEQWL</sequence>
<feature type="region of interest" description="Disordered" evidence="1">
    <location>
        <begin position="1"/>
        <end position="26"/>
    </location>
</feature>
<name>A0A1H1S4G2_9MICC</name>
<proteinExistence type="predicted"/>
<evidence type="ECO:0000313" key="2">
    <source>
        <dbReference type="EMBL" id="SDS42915.1"/>
    </source>
</evidence>
<dbReference type="RefSeq" id="WP_269457147.1">
    <property type="nucleotide sequence ID" value="NZ_LT629779.1"/>
</dbReference>
<gene>
    <name evidence="2" type="ORF">SAMN04489743_0050</name>
</gene>
<protein>
    <submittedName>
        <fullName evidence="2">Uncharacterized protein</fullName>
    </submittedName>
</protein>
<reference evidence="3" key="1">
    <citation type="submission" date="2016-10" db="EMBL/GenBank/DDBJ databases">
        <authorList>
            <person name="Varghese N."/>
            <person name="Submissions S."/>
        </authorList>
    </citation>
    <scope>NUCLEOTIDE SEQUENCE [LARGE SCALE GENOMIC DNA]</scope>
    <source>
        <strain evidence="3">IMMIB L-1606</strain>
    </source>
</reference>
<dbReference type="AlphaFoldDB" id="A0A1H1S4G2"/>
<evidence type="ECO:0000313" key="3">
    <source>
        <dbReference type="Proteomes" id="UP000198751"/>
    </source>
</evidence>